<comment type="caution">
    <text evidence="2">The sequence shown here is derived from an EMBL/GenBank/DDBJ whole genome shotgun (WGS) entry which is preliminary data.</text>
</comment>
<evidence type="ECO:0000313" key="3">
    <source>
        <dbReference type="Proteomes" id="UP000599437"/>
    </source>
</evidence>
<organism evidence="2 3">
    <name type="scientific">Streptomyces chryseus</name>
    <dbReference type="NCBI Taxonomy" id="68186"/>
    <lineage>
        <taxon>Bacteria</taxon>
        <taxon>Bacillati</taxon>
        <taxon>Actinomycetota</taxon>
        <taxon>Actinomycetes</taxon>
        <taxon>Kitasatosporales</taxon>
        <taxon>Streptomycetaceae</taxon>
        <taxon>Streptomyces</taxon>
    </lineage>
</organism>
<dbReference type="EMBL" id="BMVO01000010">
    <property type="protein sequence ID" value="GHB08892.1"/>
    <property type="molecule type" value="Genomic_DNA"/>
</dbReference>
<keyword evidence="3" id="KW-1185">Reference proteome</keyword>
<proteinExistence type="predicted"/>
<dbReference type="Proteomes" id="UP000599437">
    <property type="component" value="Unassembled WGS sequence"/>
</dbReference>
<evidence type="ECO:0000256" key="1">
    <source>
        <dbReference type="SAM" id="MobiDB-lite"/>
    </source>
</evidence>
<feature type="region of interest" description="Disordered" evidence="1">
    <location>
        <begin position="1"/>
        <end position="21"/>
    </location>
</feature>
<sequence length="49" mass="5369">MCSTSSYDEVPPPEPNAAESPATLGAWHVRLHESTLLVPMTTRVNFRAT</sequence>
<evidence type="ECO:0000313" key="2">
    <source>
        <dbReference type="EMBL" id="GHB08892.1"/>
    </source>
</evidence>
<accession>A0ABQ3DN54</accession>
<reference evidence="3" key="1">
    <citation type="journal article" date="2019" name="Int. J. Syst. Evol. Microbiol.">
        <title>The Global Catalogue of Microorganisms (GCM) 10K type strain sequencing project: providing services to taxonomists for standard genome sequencing and annotation.</title>
        <authorList>
            <consortium name="The Broad Institute Genomics Platform"/>
            <consortium name="The Broad Institute Genome Sequencing Center for Infectious Disease"/>
            <person name="Wu L."/>
            <person name="Ma J."/>
        </authorList>
    </citation>
    <scope>NUCLEOTIDE SEQUENCE [LARGE SCALE GENOMIC DNA]</scope>
    <source>
        <strain evidence="3">JCM 4737</strain>
    </source>
</reference>
<gene>
    <name evidence="2" type="ORF">GCM10010346_35120</name>
</gene>
<protein>
    <submittedName>
        <fullName evidence="2">Uncharacterized protein</fullName>
    </submittedName>
</protein>
<name>A0ABQ3DN54_9ACTN</name>